<keyword evidence="2" id="KW-1185">Reference proteome</keyword>
<feature type="non-terminal residue" evidence="1">
    <location>
        <position position="1"/>
    </location>
</feature>
<evidence type="ECO:0000313" key="2">
    <source>
        <dbReference type="Proteomes" id="UP001163835"/>
    </source>
</evidence>
<dbReference type="Proteomes" id="UP001163835">
    <property type="component" value="Unassembled WGS sequence"/>
</dbReference>
<feature type="non-terminal residue" evidence="1">
    <location>
        <position position="62"/>
    </location>
</feature>
<comment type="caution">
    <text evidence="1">The sequence shown here is derived from an EMBL/GenBank/DDBJ whole genome shotgun (WGS) entry which is preliminary data.</text>
</comment>
<reference evidence="1" key="1">
    <citation type="submission" date="2022-09" db="EMBL/GenBank/DDBJ databases">
        <title>A Global Phylogenomic Analysis of the Shiitake Genus Lentinula.</title>
        <authorList>
            <consortium name="DOE Joint Genome Institute"/>
            <person name="Sierra-Patev S."/>
            <person name="Min B."/>
            <person name="Naranjo-Ortiz M."/>
            <person name="Looney B."/>
            <person name="Konkel Z."/>
            <person name="Slot J.C."/>
            <person name="Sakamoto Y."/>
            <person name="Steenwyk J.L."/>
            <person name="Rokas A."/>
            <person name="Carro J."/>
            <person name="Camarero S."/>
            <person name="Ferreira P."/>
            <person name="Molpeceres G."/>
            <person name="Ruiz-Duenas F.J."/>
            <person name="Serrano A."/>
            <person name="Henrissat B."/>
            <person name="Drula E."/>
            <person name="Hughes K.W."/>
            <person name="Mata J.L."/>
            <person name="Ishikawa N.K."/>
            <person name="Vargas-Isla R."/>
            <person name="Ushijima S."/>
            <person name="Smith C.A."/>
            <person name="Ahrendt S."/>
            <person name="Andreopoulos W."/>
            <person name="He G."/>
            <person name="Labutti K."/>
            <person name="Lipzen A."/>
            <person name="Ng V."/>
            <person name="Riley R."/>
            <person name="Sandor L."/>
            <person name="Barry K."/>
            <person name="Martinez A.T."/>
            <person name="Xiao Y."/>
            <person name="Gibbons J.G."/>
            <person name="Terashima K."/>
            <person name="Grigoriev I.V."/>
            <person name="Hibbett D.S."/>
        </authorList>
    </citation>
    <scope>NUCLEOTIDE SEQUENCE</scope>
    <source>
        <strain evidence="1">TMI1499</strain>
    </source>
</reference>
<gene>
    <name evidence="1" type="ORF">F5876DRAFT_19990</name>
</gene>
<organism evidence="1 2">
    <name type="scientific">Lentinula aff. lateritia</name>
    <dbReference type="NCBI Taxonomy" id="2804960"/>
    <lineage>
        <taxon>Eukaryota</taxon>
        <taxon>Fungi</taxon>
        <taxon>Dikarya</taxon>
        <taxon>Basidiomycota</taxon>
        <taxon>Agaricomycotina</taxon>
        <taxon>Agaricomycetes</taxon>
        <taxon>Agaricomycetidae</taxon>
        <taxon>Agaricales</taxon>
        <taxon>Marasmiineae</taxon>
        <taxon>Omphalotaceae</taxon>
        <taxon>Lentinula</taxon>
    </lineage>
</organism>
<proteinExistence type="predicted"/>
<accession>A0ACC1UB41</accession>
<evidence type="ECO:0000313" key="1">
    <source>
        <dbReference type="EMBL" id="KAJ3814038.1"/>
    </source>
</evidence>
<dbReference type="EMBL" id="MU794977">
    <property type="protein sequence ID" value="KAJ3814038.1"/>
    <property type="molecule type" value="Genomic_DNA"/>
</dbReference>
<sequence length="62" mass="7049">SRIPQFVAYSDLAHTKGEMIVCTQPRRVTAMSVAKRVAEEMDVELSREFDYTIHFGDMTEPG</sequence>
<name>A0ACC1UB41_9AGAR</name>
<protein>
    <submittedName>
        <fullName evidence="1">Uncharacterized protein</fullName>
    </submittedName>
</protein>